<keyword evidence="5" id="KW-1185">Reference proteome</keyword>
<protein>
    <submittedName>
        <fullName evidence="2">Uncharacterized protein</fullName>
    </submittedName>
</protein>
<evidence type="ECO:0000256" key="1">
    <source>
        <dbReference type="SAM" id="MobiDB-lite"/>
    </source>
</evidence>
<dbReference type="Proteomes" id="UP000486351">
    <property type="component" value="Unassembled WGS sequence"/>
</dbReference>
<evidence type="ECO:0000313" key="5">
    <source>
        <dbReference type="Proteomes" id="UP000433483"/>
    </source>
</evidence>
<evidence type="ECO:0000313" key="7">
    <source>
        <dbReference type="Proteomes" id="UP000486351"/>
    </source>
</evidence>
<organism evidence="2 6">
    <name type="scientific">Phytophthora fragariae</name>
    <dbReference type="NCBI Taxonomy" id="53985"/>
    <lineage>
        <taxon>Eukaryota</taxon>
        <taxon>Sar</taxon>
        <taxon>Stramenopiles</taxon>
        <taxon>Oomycota</taxon>
        <taxon>Peronosporomycetes</taxon>
        <taxon>Peronosporales</taxon>
        <taxon>Peronosporaceae</taxon>
        <taxon>Phytophthora</taxon>
    </lineage>
</organism>
<dbReference type="Proteomes" id="UP000433483">
    <property type="component" value="Unassembled WGS sequence"/>
</dbReference>
<evidence type="ECO:0000313" key="2">
    <source>
        <dbReference type="EMBL" id="KAE9012322.1"/>
    </source>
</evidence>
<proteinExistence type="predicted"/>
<reference evidence="6 7" key="1">
    <citation type="submission" date="2018-09" db="EMBL/GenBank/DDBJ databases">
        <title>Genomic investigation of the strawberry pathogen Phytophthora fragariae indicates pathogenicity is determined by transcriptional variation in three key races.</title>
        <authorList>
            <person name="Adams T.M."/>
            <person name="Armitage A.D."/>
            <person name="Sobczyk M.K."/>
            <person name="Bates H.J."/>
            <person name="Dunwell J.M."/>
            <person name="Nellist C.F."/>
            <person name="Harrison R.J."/>
        </authorList>
    </citation>
    <scope>NUCLEOTIDE SEQUENCE [LARGE SCALE GENOMIC DNA]</scope>
    <source>
        <strain evidence="3 5">NOV-27</strain>
        <strain evidence="4 7">NOV-77</strain>
        <strain evidence="2 6">SCRP245</strain>
    </source>
</reference>
<name>A0A6A3KYB3_9STRA</name>
<dbReference type="Proteomes" id="UP000460718">
    <property type="component" value="Unassembled WGS sequence"/>
</dbReference>
<feature type="region of interest" description="Disordered" evidence="1">
    <location>
        <begin position="74"/>
        <end position="116"/>
    </location>
</feature>
<dbReference type="EMBL" id="QXFW01000435">
    <property type="protein sequence ID" value="KAE9012322.1"/>
    <property type="molecule type" value="Genomic_DNA"/>
</dbReference>
<comment type="caution">
    <text evidence="2">The sequence shown here is derived from an EMBL/GenBank/DDBJ whole genome shotgun (WGS) entry which is preliminary data.</text>
</comment>
<dbReference type="EMBL" id="QXFY01000467">
    <property type="protein sequence ID" value="KAE9343478.1"/>
    <property type="molecule type" value="Genomic_DNA"/>
</dbReference>
<dbReference type="AlphaFoldDB" id="A0A6A3KYB3"/>
<evidence type="ECO:0000313" key="3">
    <source>
        <dbReference type="EMBL" id="KAE9213767.1"/>
    </source>
</evidence>
<sequence>MMDTSCRSIVIAATSSGDPPTTKPAFSARGWLTPPTSVLPTAWKSFVRQLAPPDVVPLECHFGCGLSDRAANDWRRRTTAATRSSADVRLGRPEAARASRAQRGTPARPKILRAHW</sequence>
<dbReference type="EMBL" id="QXGB01000469">
    <property type="protein sequence ID" value="KAE9213767.1"/>
    <property type="molecule type" value="Genomic_DNA"/>
</dbReference>
<evidence type="ECO:0000313" key="4">
    <source>
        <dbReference type="EMBL" id="KAE9343478.1"/>
    </source>
</evidence>
<accession>A0A6A3KYB3</accession>
<gene>
    <name evidence="3" type="ORF">PF005_g10080</name>
    <name evidence="4" type="ORF">PF008_g9662</name>
    <name evidence="2" type="ORF">PF011_g8965</name>
</gene>
<evidence type="ECO:0000313" key="6">
    <source>
        <dbReference type="Proteomes" id="UP000460718"/>
    </source>
</evidence>